<accession>A0A3N4KFM1</accession>
<name>A0A3N4KFM1_9PEZI</name>
<dbReference type="AlphaFoldDB" id="A0A3N4KFM1"/>
<sequence length="195" mass="22355">MSFSQQDHDMTPTPQSPTPILTSLQFPTHSHQTTLCIGVLAHLDLLSREITQMRNFIHMGYNRLNDASPDGGELLAKVESARLEARMHNKFHVTELVEPFQILPMSSGEYPKGVPCLGEHLKSMSREWSPLLFIVEDTSWRGAERGLVWVLDKEIDWLLDLYELPFVPSMFLGEKKIVYLNFLGANRVVMYRILD</sequence>
<reference evidence="2 3" key="1">
    <citation type="journal article" date="2018" name="Nat. Ecol. Evol.">
        <title>Pezizomycetes genomes reveal the molecular basis of ectomycorrhizal truffle lifestyle.</title>
        <authorList>
            <person name="Murat C."/>
            <person name="Payen T."/>
            <person name="Noel B."/>
            <person name="Kuo A."/>
            <person name="Morin E."/>
            <person name="Chen J."/>
            <person name="Kohler A."/>
            <person name="Krizsan K."/>
            <person name="Balestrini R."/>
            <person name="Da Silva C."/>
            <person name="Montanini B."/>
            <person name="Hainaut M."/>
            <person name="Levati E."/>
            <person name="Barry K.W."/>
            <person name="Belfiori B."/>
            <person name="Cichocki N."/>
            <person name="Clum A."/>
            <person name="Dockter R.B."/>
            <person name="Fauchery L."/>
            <person name="Guy J."/>
            <person name="Iotti M."/>
            <person name="Le Tacon F."/>
            <person name="Lindquist E.A."/>
            <person name="Lipzen A."/>
            <person name="Malagnac F."/>
            <person name="Mello A."/>
            <person name="Molinier V."/>
            <person name="Miyauchi S."/>
            <person name="Poulain J."/>
            <person name="Riccioni C."/>
            <person name="Rubini A."/>
            <person name="Sitrit Y."/>
            <person name="Splivallo R."/>
            <person name="Traeger S."/>
            <person name="Wang M."/>
            <person name="Zifcakova L."/>
            <person name="Wipf D."/>
            <person name="Zambonelli A."/>
            <person name="Paolocci F."/>
            <person name="Nowrousian M."/>
            <person name="Ottonello S."/>
            <person name="Baldrian P."/>
            <person name="Spatafora J.W."/>
            <person name="Henrissat B."/>
            <person name="Nagy L.G."/>
            <person name="Aury J.M."/>
            <person name="Wincker P."/>
            <person name="Grigoriev I.V."/>
            <person name="Bonfante P."/>
            <person name="Martin F.M."/>
        </authorList>
    </citation>
    <scope>NUCLEOTIDE SEQUENCE [LARGE SCALE GENOMIC DNA]</scope>
    <source>
        <strain evidence="2 3">CCBAS932</strain>
    </source>
</reference>
<gene>
    <name evidence="2" type="ORF">P167DRAFT_577442</name>
</gene>
<evidence type="ECO:0000313" key="2">
    <source>
        <dbReference type="EMBL" id="RPB09333.1"/>
    </source>
</evidence>
<dbReference type="Proteomes" id="UP000277580">
    <property type="component" value="Unassembled WGS sequence"/>
</dbReference>
<feature type="region of interest" description="Disordered" evidence="1">
    <location>
        <begin position="1"/>
        <end position="21"/>
    </location>
</feature>
<proteinExistence type="predicted"/>
<evidence type="ECO:0000313" key="3">
    <source>
        <dbReference type="Proteomes" id="UP000277580"/>
    </source>
</evidence>
<dbReference type="InParanoid" id="A0A3N4KFM1"/>
<dbReference type="OrthoDB" id="5401960at2759"/>
<keyword evidence="3" id="KW-1185">Reference proteome</keyword>
<protein>
    <submittedName>
        <fullName evidence="2">Uncharacterized protein</fullName>
    </submittedName>
</protein>
<organism evidence="2 3">
    <name type="scientific">Morchella conica CCBAS932</name>
    <dbReference type="NCBI Taxonomy" id="1392247"/>
    <lineage>
        <taxon>Eukaryota</taxon>
        <taxon>Fungi</taxon>
        <taxon>Dikarya</taxon>
        <taxon>Ascomycota</taxon>
        <taxon>Pezizomycotina</taxon>
        <taxon>Pezizomycetes</taxon>
        <taxon>Pezizales</taxon>
        <taxon>Morchellaceae</taxon>
        <taxon>Morchella</taxon>
    </lineage>
</organism>
<dbReference type="EMBL" id="ML119153">
    <property type="protein sequence ID" value="RPB09333.1"/>
    <property type="molecule type" value="Genomic_DNA"/>
</dbReference>
<evidence type="ECO:0000256" key="1">
    <source>
        <dbReference type="SAM" id="MobiDB-lite"/>
    </source>
</evidence>
<feature type="compositionally biased region" description="Basic and acidic residues" evidence="1">
    <location>
        <begin position="1"/>
        <end position="10"/>
    </location>
</feature>